<feature type="domain" description="Response regulatory" evidence="3">
    <location>
        <begin position="5"/>
        <end position="129"/>
    </location>
</feature>
<reference evidence="4 5" key="1">
    <citation type="submission" date="2018-09" db="EMBL/GenBank/DDBJ databases">
        <authorList>
            <person name="Wang Z."/>
        </authorList>
    </citation>
    <scope>NUCLEOTIDE SEQUENCE [LARGE SCALE GENOMIC DNA]</scope>
    <source>
        <strain evidence="4 5">ALS 81</strain>
    </source>
</reference>
<dbReference type="InterPro" id="IPR001789">
    <property type="entry name" value="Sig_transdc_resp-reg_receiver"/>
</dbReference>
<keyword evidence="1 2" id="KW-0597">Phosphoprotein</keyword>
<proteinExistence type="predicted"/>
<protein>
    <submittedName>
        <fullName evidence="4">Response regulator</fullName>
    </submittedName>
</protein>
<evidence type="ECO:0000259" key="3">
    <source>
        <dbReference type="PROSITE" id="PS50110"/>
    </source>
</evidence>
<name>A0A420E7L1_9ALTE</name>
<dbReference type="Pfam" id="PF00072">
    <property type="entry name" value="Response_reg"/>
    <property type="match status" value="1"/>
</dbReference>
<evidence type="ECO:0000256" key="2">
    <source>
        <dbReference type="PROSITE-ProRule" id="PRU00169"/>
    </source>
</evidence>
<dbReference type="PANTHER" id="PTHR44591:SF3">
    <property type="entry name" value="RESPONSE REGULATORY DOMAIN-CONTAINING PROTEIN"/>
    <property type="match status" value="1"/>
</dbReference>
<dbReference type="InterPro" id="IPR050595">
    <property type="entry name" value="Bact_response_regulator"/>
</dbReference>
<dbReference type="PROSITE" id="PS50110">
    <property type="entry name" value="RESPONSE_REGULATORY"/>
    <property type="match status" value="1"/>
</dbReference>
<accession>A0A420E7L1</accession>
<dbReference type="EMBL" id="RAQO01000009">
    <property type="protein sequence ID" value="RKF14438.1"/>
    <property type="molecule type" value="Genomic_DNA"/>
</dbReference>
<dbReference type="PANTHER" id="PTHR44591">
    <property type="entry name" value="STRESS RESPONSE REGULATOR PROTEIN 1"/>
    <property type="match status" value="1"/>
</dbReference>
<dbReference type="OrthoDB" id="9793549at2"/>
<evidence type="ECO:0000256" key="1">
    <source>
        <dbReference type="ARBA" id="ARBA00022553"/>
    </source>
</evidence>
<dbReference type="RefSeq" id="WP_120356249.1">
    <property type="nucleotide sequence ID" value="NZ_RAQO01000009.1"/>
</dbReference>
<dbReference type="AlphaFoldDB" id="A0A420E7L1"/>
<dbReference type="Gene3D" id="3.40.50.2300">
    <property type="match status" value="1"/>
</dbReference>
<sequence length="157" mass="18102">MNKLTVICVDDQRDVLEAVARDLQPLESYIDIEQCESAFECEELMDDLDSQGRAIAVVISDHIMPERTGVELLTRIKKDGRFEYTRKLLLTGLATHQDTIRAINQAAIDNYFEKPWVAEVLIEQVKTLLTDFVLNSGMDYEDLMPILDQSKLYRYLK</sequence>
<keyword evidence="5" id="KW-1185">Reference proteome</keyword>
<feature type="modified residue" description="4-aspartylphosphate" evidence="2">
    <location>
        <position position="61"/>
    </location>
</feature>
<evidence type="ECO:0000313" key="4">
    <source>
        <dbReference type="EMBL" id="RKF14438.1"/>
    </source>
</evidence>
<dbReference type="GO" id="GO:0000160">
    <property type="term" value="P:phosphorelay signal transduction system"/>
    <property type="evidence" value="ECO:0007669"/>
    <property type="project" value="InterPro"/>
</dbReference>
<dbReference type="Proteomes" id="UP000286482">
    <property type="component" value="Unassembled WGS sequence"/>
</dbReference>
<dbReference type="SMART" id="SM00448">
    <property type="entry name" value="REC"/>
    <property type="match status" value="1"/>
</dbReference>
<dbReference type="SUPFAM" id="SSF52172">
    <property type="entry name" value="CheY-like"/>
    <property type="match status" value="1"/>
</dbReference>
<organism evidence="4 5">
    <name type="scientific">Alginatibacterium sediminis</name>
    <dbReference type="NCBI Taxonomy" id="2164068"/>
    <lineage>
        <taxon>Bacteria</taxon>
        <taxon>Pseudomonadati</taxon>
        <taxon>Pseudomonadota</taxon>
        <taxon>Gammaproteobacteria</taxon>
        <taxon>Alteromonadales</taxon>
        <taxon>Alteromonadaceae</taxon>
        <taxon>Alginatibacterium</taxon>
    </lineage>
</organism>
<comment type="caution">
    <text evidence="4">The sequence shown here is derived from an EMBL/GenBank/DDBJ whole genome shotgun (WGS) entry which is preliminary data.</text>
</comment>
<gene>
    <name evidence="4" type="ORF">DBZ36_17450</name>
</gene>
<dbReference type="InterPro" id="IPR011006">
    <property type="entry name" value="CheY-like_superfamily"/>
</dbReference>
<evidence type="ECO:0000313" key="5">
    <source>
        <dbReference type="Proteomes" id="UP000286482"/>
    </source>
</evidence>